<keyword evidence="1" id="KW-0805">Transcription regulation</keyword>
<evidence type="ECO:0000256" key="2">
    <source>
        <dbReference type="ARBA" id="ARBA00023125"/>
    </source>
</evidence>
<dbReference type="Proteomes" id="UP000737612">
    <property type="component" value="Unassembled WGS sequence"/>
</dbReference>
<sequence length="312" mass="36997">MEFNTFYNKIQTDESMMETIQHGNSEYPFQLYYDDLALFDFHCVEWHWHVEFEFVFVQEGTATFWVGEKQFLLGQGTGIFINSKILHRYFSEGHAIVPNFVLKPTFLAPADSLIYKKYIAPIQACKVDCIVFCREIKWQAEALELMQKILKAQESDKDRELVTLFLTQELWHLLYLHMDSEVLQKKRENTASSQGRTQLMMQYIHQNFRQNLTLEDIAGQAMVSKSTALNLFRRYLHDTPVHYLVKYRLQEAAKLLATTEKKITVISGETGFENMDYFCKTFKKYYGRTPTEYRRKKQMDTDDREWIVQDVV</sequence>
<dbReference type="CDD" id="cd02209">
    <property type="entry name" value="cupin_XRE_C"/>
    <property type="match status" value="1"/>
</dbReference>
<evidence type="ECO:0000313" key="6">
    <source>
        <dbReference type="Proteomes" id="UP000737612"/>
    </source>
</evidence>
<dbReference type="PRINTS" id="PR00032">
    <property type="entry name" value="HTHARAC"/>
</dbReference>
<accession>A0A938Z4L5</accession>
<dbReference type="AlphaFoldDB" id="A0A938Z4L5"/>
<dbReference type="InterPro" id="IPR014710">
    <property type="entry name" value="RmlC-like_jellyroll"/>
</dbReference>
<keyword evidence="3" id="KW-0804">Transcription</keyword>
<protein>
    <submittedName>
        <fullName evidence="5">AraC family transcriptional regulator</fullName>
    </submittedName>
</protein>
<gene>
    <name evidence="5" type="ORF">JTJ23_00370</name>
</gene>
<evidence type="ECO:0000256" key="1">
    <source>
        <dbReference type="ARBA" id="ARBA00023015"/>
    </source>
</evidence>
<dbReference type="EMBL" id="JAFHBD010000002">
    <property type="protein sequence ID" value="MBN2952062.1"/>
    <property type="molecule type" value="Genomic_DNA"/>
</dbReference>
<feature type="domain" description="HTH araC/xylS-type" evidence="4">
    <location>
        <begin position="198"/>
        <end position="296"/>
    </location>
</feature>
<organism evidence="5 6">
    <name type="scientific">Fusicatenibacter saccharivorans</name>
    <dbReference type="NCBI Taxonomy" id="1150298"/>
    <lineage>
        <taxon>Bacteria</taxon>
        <taxon>Bacillati</taxon>
        <taxon>Bacillota</taxon>
        <taxon>Clostridia</taxon>
        <taxon>Lachnospirales</taxon>
        <taxon>Lachnospiraceae</taxon>
        <taxon>Fusicatenibacter</taxon>
    </lineage>
</organism>
<dbReference type="InterPro" id="IPR009057">
    <property type="entry name" value="Homeodomain-like_sf"/>
</dbReference>
<dbReference type="SUPFAM" id="SSF46689">
    <property type="entry name" value="Homeodomain-like"/>
    <property type="match status" value="2"/>
</dbReference>
<dbReference type="SMART" id="SM00342">
    <property type="entry name" value="HTH_ARAC"/>
    <property type="match status" value="1"/>
</dbReference>
<dbReference type="InterPro" id="IPR003313">
    <property type="entry name" value="AraC-bd"/>
</dbReference>
<comment type="caution">
    <text evidence="5">The sequence shown here is derived from an EMBL/GenBank/DDBJ whole genome shotgun (WGS) entry which is preliminary data.</text>
</comment>
<reference evidence="5" key="1">
    <citation type="submission" date="2021-02" db="EMBL/GenBank/DDBJ databases">
        <title>Metagenome-assembled genomes from human diarrheal sample B26.</title>
        <authorList>
            <person name="Ateba T.P."/>
            <person name="Alayande K.A."/>
            <person name="Mwanza M."/>
        </authorList>
    </citation>
    <scope>NUCLEOTIDE SEQUENCE</scope>
    <source>
        <strain evidence="5">06WH</strain>
    </source>
</reference>
<evidence type="ECO:0000256" key="3">
    <source>
        <dbReference type="ARBA" id="ARBA00023163"/>
    </source>
</evidence>
<evidence type="ECO:0000313" key="5">
    <source>
        <dbReference type="EMBL" id="MBN2952062.1"/>
    </source>
</evidence>
<dbReference type="Gene3D" id="2.60.120.10">
    <property type="entry name" value="Jelly Rolls"/>
    <property type="match status" value="1"/>
</dbReference>
<name>A0A938Z4L5_9FIRM</name>
<dbReference type="Pfam" id="PF02311">
    <property type="entry name" value="AraC_binding"/>
    <property type="match status" value="1"/>
</dbReference>
<dbReference type="InterPro" id="IPR018060">
    <property type="entry name" value="HTH_AraC"/>
</dbReference>
<dbReference type="PROSITE" id="PS01124">
    <property type="entry name" value="HTH_ARAC_FAMILY_2"/>
    <property type="match status" value="1"/>
</dbReference>
<dbReference type="Pfam" id="PF12833">
    <property type="entry name" value="HTH_18"/>
    <property type="match status" value="1"/>
</dbReference>
<dbReference type="InterPro" id="IPR020449">
    <property type="entry name" value="Tscrpt_reg_AraC-type_HTH"/>
</dbReference>
<dbReference type="PANTHER" id="PTHR43280">
    <property type="entry name" value="ARAC-FAMILY TRANSCRIPTIONAL REGULATOR"/>
    <property type="match status" value="1"/>
</dbReference>
<dbReference type="PANTHER" id="PTHR43280:SF28">
    <property type="entry name" value="HTH-TYPE TRANSCRIPTIONAL ACTIVATOR RHAS"/>
    <property type="match status" value="1"/>
</dbReference>
<evidence type="ECO:0000259" key="4">
    <source>
        <dbReference type="PROSITE" id="PS01124"/>
    </source>
</evidence>
<keyword evidence="2" id="KW-0238">DNA-binding</keyword>
<dbReference type="GO" id="GO:0003700">
    <property type="term" value="F:DNA-binding transcription factor activity"/>
    <property type="evidence" value="ECO:0007669"/>
    <property type="project" value="InterPro"/>
</dbReference>
<dbReference type="InterPro" id="IPR011051">
    <property type="entry name" value="RmlC_Cupin_sf"/>
</dbReference>
<proteinExistence type="predicted"/>
<dbReference type="Gene3D" id="1.10.10.60">
    <property type="entry name" value="Homeodomain-like"/>
    <property type="match status" value="2"/>
</dbReference>
<dbReference type="GO" id="GO:0043565">
    <property type="term" value="F:sequence-specific DNA binding"/>
    <property type="evidence" value="ECO:0007669"/>
    <property type="project" value="InterPro"/>
</dbReference>
<dbReference type="SUPFAM" id="SSF51182">
    <property type="entry name" value="RmlC-like cupins"/>
    <property type="match status" value="1"/>
</dbReference>